<dbReference type="Proteomes" id="UP000315017">
    <property type="component" value="Chromosome"/>
</dbReference>
<feature type="transmembrane region" description="Helical" evidence="2">
    <location>
        <begin position="53"/>
        <end position="70"/>
    </location>
</feature>
<gene>
    <name evidence="4" type="ORF">ETAA8_69530</name>
</gene>
<dbReference type="SMART" id="SM00849">
    <property type="entry name" value="Lactamase_B"/>
    <property type="match status" value="1"/>
</dbReference>
<accession>A0A517YNJ4</accession>
<dbReference type="SUPFAM" id="SSF56281">
    <property type="entry name" value="Metallo-hydrolase/oxidoreductase"/>
    <property type="match status" value="1"/>
</dbReference>
<feature type="transmembrane region" description="Helical" evidence="2">
    <location>
        <begin position="77"/>
        <end position="95"/>
    </location>
</feature>
<evidence type="ECO:0000259" key="3">
    <source>
        <dbReference type="SMART" id="SM00849"/>
    </source>
</evidence>
<dbReference type="KEGG" id="aagg:ETAA8_69530"/>
<organism evidence="4 5">
    <name type="scientific">Anatilimnocola aggregata</name>
    <dbReference type="NCBI Taxonomy" id="2528021"/>
    <lineage>
        <taxon>Bacteria</taxon>
        <taxon>Pseudomonadati</taxon>
        <taxon>Planctomycetota</taxon>
        <taxon>Planctomycetia</taxon>
        <taxon>Pirellulales</taxon>
        <taxon>Pirellulaceae</taxon>
        <taxon>Anatilimnocola</taxon>
    </lineage>
</organism>
<keyword evidence="5" id="KW-1185">Reference proteome</keyword>
<keyword evidence="2" id="KW-1133">Transmembrane helix</keyword>
<reference evidence="4 5" key="1">
    <citation type="submission" date="2019-02" db="EMBL/GenBank/DDBJ databases">
        <title>Deep-cultivation of Planctomycetes and their phenomic and genomic characterization uncovers novel biology.</title>
        <authorList>
            <person name="Wiegand S."/>
            <person name="Jogler M."/>
            <person name="Boedeker C."/>
            <person name="Pinto D."/>
            <person name="Vollmers J."/>
            <person name="Rivas-Marin E."/>
            <person name="Kohn T."/>
            <person name="Peeters S.H."/>
            <person name="Heuer A."/>
            <person name="Rast P."/>
            <person name="Oberbeckmann S."/>
            <person name="Bunk B."/>
            <person name="Jeske O."/>
            <person name="Meyerdierks A."/>
            <person name="Storesund J.E."/>
            <person name="Kallscheuer N."/>
            <person name="Luecker S."/>
            <person name="Lage O.M."/>
            <person name="Pohl T."/>
            <person name="Merkel B.J."/>
            <person name="Hornburger P."/>
            <person name="Mueller R.-W."/>
            <person name="Bruemmer F."/>
            <person name="Labrenz M."/>
            <person name="Spormann A.M."/>
            <person name="Op den Camp H."/>
            <person name="Overmann J."/>
            <person name="Amann R."/>
            <person name="Jetten M.S.M."/>
            <person name="Mascher T."/>
            <person name="Medema M.H."/>
            <person name="Devos D.P."/>
            <person name="Kaster A.-K."/>
            <person name="Ovreas L."/>
            <person name="Rohde M."/>
            <person name="Galperin M.Y."/>
            <person name="Jogler C."/>
        </authorList>
    </citation>
    <scope>NUCLEOTIDE SEQUENCE [LARGE SCALE GENOMIC DNA]</scope>
    <source>
        <strain evidence="4 5">ETA_A8</strain>
    </source>
</reference>
<feature type="region of interest" description="Disordered" evidence="1">
    <location>
        <begin position="294"/>
        <end position="317"/>
    </location>
</feature>
<keyword evidence="2" id="KW-0812">Transmembrane</keyword>
<feature type="compositionally biased region" description="Basic and acidic residues" evidence="1">
    <location>
        <begin position="299"/>
        <end position="317"/>
    </location>
</feature>
<protein>
    <submittedName>
        <fullName evidence="4">ComEC family competence protein</fullName>
    </submittedName>
</protein>
<evidence type="ECO:0000313" key="4">
    <source>
        <dbReference type="EMBL" id="QDU31793.1"/>
    </source>
</evidence>
<dbReference type="InterPro" id="IPR001279">
    <property type="entry name" value="Metallo-B-lactamas"/>
</dbReference>
<feature type="domain" description="Metallo-beta-lactamase" evidence="3">
    <location>
        <begin position="119"/>
        <end position="295"/>
    </location>
</feature>
<dbReference type="Pfam" id="PF00753">
    <property type="entry name" value="Lactamase_B"/>
    <property type="match status" value="1"/>
</dbReference>
<dbReference type="InterPro" id="IPR052159">
    <property type="entry name" value="Competence_DNA_uptake"/>
</dbReference>
<evidence type="ECO:0000256" key="2">
    <source>
        <dbReference type="SAM" id="Phobius"/>
    </source>
</evidence>
<sequence>MYTGFAVLIVGPLVPPLGQLLGSVCDANLWAIEYCIAQGQRPWGNHVWSPPPPWWWVAVFYTVFLAWAFLPQWKSRRFWGMTLLISWFAAGLFLSTSPLPNLGTNEQAGLRCTFVAVGHGTSVLVETSDGRNLLYDAGKLGSPVGAARPISALLWSRGITRLDSIVISHADADHFNAVPDLLQRYQVGEILVSPFMFERLDQPAVRTLKDVIDKSQVPVRTITSSDRLQLGDDVDVEILHPTPQGVIGSDNAHSLVVLLQYAGRKVLLPGDLESPGLDHVLAELPIDCDIVMTPHHGSKRSDPRGTVRLEPHTESNS</sequence>
<evidence type="ECO:0000256" key="1">
    <source>
        <dbReference type="SAM" id="MobiDB-lite"/>
    </source>
</evidence>
<dbReference type="PANTHER" id="PTHR30619:SF1">
    <property type="entry name" value="RECOMBINATION PROTEIN 2"/>
    <property type="match status" value="1"/>
</dbReference>
<dbReference type="CDD" id="cd07731">
    <property type="entry name" value="ComA-like_MBL-fold"/>
    <property type="match status" value="1"/>
</dbReference>
<dbReference type="PANTHER" id="PTHR30619">
    <property type="entry name" value="DNA INTERNALIZATION/COMPETENCE PROTEIN COMEC/REC2"/>
    <property type="match status" value="1"/>
</dbReference>
<dbReference type="InterPro" id="IPR036866">
    <property type="entry name" value="RibonucZ/Hydroxyglut_hydro"/>
</dbReference>
<dbReference type="AlphaFoldDB" id="A0A517YNJ4"/>
<proteinExistence type="predicted"/>
<dbReference type="Gene3D" id="3.60.15.10">
    <property type="entry name" value="Ribonuclease Z/Hydroxyacylglutathione hydrolase-like"/>
    <property type="match status" value="1"/>
</dbReference>
<dbReference type="EMBL" id="CP036274">
    <property type="protein sequence ID" value="QDU31793.1"/>
    <property type="molecule type" value="Genomic_DNA"/>
</dbReference>
<name>A0A517YNJ4_9BACT</name>
<evidence type="ECO:0000313" key="5">
    <source>
        <dbReference type="Proteomes" id="UP000315017"/>
    </source>
</evidence>
<dbReference type="InterPro" id="IPR035681">
    <property type="entry name" value="ComA-like_MBL"/>
</dbReference>
<keyword evidence="2" id="KW-0472">Membrane</keyword>